<dbReference type="AlphaFoldDB" id="D3AXY1"/>
<keyword evidence="1" id="KW-0812">Transmembrane</keyword>
<keyword evidence="1" id="KW-1133">Transmembrane helix</keyword>
<feature type="signal peptide" evidence="2">
    <location>
        <begin position="1"/>
        <end position="19"/>
    </location>
</feature>
<dbReference type="PANTHER" id="PTHR33459">
    <property type="entry name" value="DD-GDCA PROTEIN"/>
    <property type="match status" value="1"/>
</dbReference>
<evidence type="ECO:0000313" key="3">
    <source>
        <dbReference type="EMBL" id="EFA85808.1"/>
    </source>
</evidence>
<dbReference type="RefSeq" id="XP_020437914.1">
    <property type="nucleotide sequence ID" value="XM_020572056.1"/>
</dbReference>
<feature type="transmembrane region" description="Helical" evidence="1">
    <location>
        <begin position="392"/>
        <end position="410"/>
    </location>
</feature>
<evidence type="ECO:0000313" key="4">
    <source>
        <dbReference type="Proteomes" id="UP000001396"/>
    </source>
</evidence>
<evidence type="ECO:0000256" key="1">
    <source>
        <dbReference type="SAM" id="Phobius"/>
    </source>
</evidence>
<evidence type="ECO:0000256" key="2">
    <source>
        <dbReference type="SAM" id="SignalP"/>
    </source>
</evidence>
<keyword evidence="2" id="KW-0732">Signal</keyword>
<reference evidence="3 4" key="1">
    <citation type="journal article" date="2011" name="Genome Res.">
        <title>Phylogeny-wide analysis of social amoeba genomes highlights ancient origins for complex intercellular communication.</title>
        <authorList>
            <person name="Heidel A.J."/>
            <person name="Lawal H.M."/>
            <person name="Felder M."/>
            <person name="Schilde C."/>
            <person name="Helps N.R."/>
            <person name="Tunggal B."/>
            <person name="Rivero F."/>
            <person name="John U."/>
            <person name="Schleicher M."/>
            <person name="Eichinger L."/>
            <person name="Platzer M."/>
            <person name="Noegel A.A."/>
            <person name="Schaap P."/>
            <person name="Gloeckner G."/>
        </authorList>
    </citation>
    <scope>NUCLEOTIDE SEQUENCE [LARGE SCALE GENOMIC DNA]</scope>
    <source>
        <strain evidence="4">ATCC 26659 / Pp 5 / PN500</strain>
    </source>
</reference>
<dbReference type="Proteomes" id="UP000001396">
    <property type="component" value="Unassembled WGS sequence"/>
</dbReference>
<keyword evidence="4" id="KW-1185">Reference proteome</keyword>
<feature type="chain" id="PRO_5003041129" evidence="2">
    <location>
        <begin position="20"/>
        <end position="413"/>
    </location>
</feature>
<accession>D3AXY1</accession>
<dbReference type="PANTHER" id="PTHR33459:SF7">
    <property type="entry name" value="DD-GDCA PROTEIN"/>
    <property type="match status" value="1"/>
</dbReference>
<dbReference type="InParanoid" id="D3AXY1"/>
<dbReference type="OMA" id="CENTEFC"/>
<proteinExistence type="predicted"/>
<sequence>MNIKFVLVVLVSCIALSNADCYLNQCAAGLNSACNNDMYNSIRAASASLVGDVVPDGALVTCPSEFYCGINPSYIAGSSNPLLVSPKVCLPLGKGGDVCVQGLVSCVFGLSCYRPSTPAPDLVQGVQATAPATCQALGYAAYGEKCQSTNQCSGDLQCDWEQNICLPDLPNNFEGDCQSNSDCAYGNYCNGTSWCVPKVAIGGNCTDNAVCVDNALCTPIEGQDPQCLEIFSRTANQTCSNSDTSFDFYGVRQGCTGSTYCSNNNCTTLPTPTPASTNCTSNADCVPGFETCYCDGLSNKGTCASLIPSSFDNCATNSKAFYQCAVTNKCSIDVDYTAPFSCIYTHCKSEACAMYSSCNNQYPSANCFTKGESLATLGFCGGGDLNANSANIFNPSILLVLLAFAFVLFFRNI</sequence>
<protein>
    <submittedName>
        <fullName evidence="3">Uncharacterized protein</fullName>
    </submittedName>
</protein>
<comment type="caution">
    <text evidence="3">The sequence shown here is derived from an EMBL/GenBank/DDBJ whole genome shotgun (WGS) entry which is preliminary data.</text>
</comment>
<dbReference type="GeneID" id="31356569"/>
<name>D3AXY1_HETP5</name>
<keyword evidence="1" id="KW-0472">Membrane</keyword>
<dbReference type="InterPro" id="IPR052326">
    <property type="entry name" value="Diff-Dev_Assoc_Protein"/>
</dbReference>
<gene>
    <name evidence="3" type="ORF">PPL_01039</name>
</gene>
<organism evidence="3 4">
    <name type="scientific">Heterostelium pallidum (strain ATCC 26659 / Pp 5 / PN500)</name>
    <name type="common">Cellular slime mold</name>
    <name type="synonym">Polysphondylium pallidum</name>
    <dbReference type="NCBI Taxonomy" id="670386"/>
    <lineage>
        <taxon>Eukaryota</taxon>
        <taxon>Amoebozoa</taxon>
        <taxon>Evosea</taxon>
        <taxon>Eumycetozoa</taxon>
        <taxon>Dictyostelia</taxon>
        <taxon>Acytosteliales</taxon>
        <taxon>Acytosteliaceae</taxon>
        <taxon>Heterostelium</taxon>
    </lineage>
</organism>
<dbReference type="EMBL" id="ADBJ01000004">
    <property type="protein sequence ID" value="EFA85808.1"/>
    <property type="molecule type" value="Genomic_DNA"/>
</dbReference>